<evidence type="ECO:0000313" key="2">
    <source>
        <dbReference type="EMBL" id="QGW85146.1"/>
    </source>
</evidence>
<accession>A0A6I6HPZ9</accession>
<feature type="compositionally biased region" description="Polar residues" evidence="1">
    <location>
        <begin position="1"/>
        <end position="15"/>
    </location>
</feature>
<proteinExistence type="predicted"/>
<feature type="region of interest" description="Disordered" evidence="1">
    <location>
        <begin position="1"/>
        <end position="21"/>
    </location>
</feature>
<evidence type="ECO:0000313" key="3">
    <source>
        <dbReference type="Proteomes" id="UP000425817"/>
    </source>
</evidence>
<dbReference type="AlphaFoldDB" id="A0A6I6HPZ9"/>
<dbReference type="OrthoDB" id="9967877at2"/>
<gene>
    <name evidence="2" type="ORF">GOQ09_25070</name>
</gene>
<organism evidence="2 3">
    <name type="scientific">Variovorax paradoxus</name>
    <dbReference type="NCBI Taxonomy" id="34073"/>
    <lineage>
        <taxon>Bacteria</taxon>
        <taxon>Pseudomonadati</taxon>
        <taxon>Pseudomonadota</taxon>
        <taxon>Betaproteobacteria</taxon>
        <taxon>Burkholderiales</taxon>
        <taxon>Comamonadaceae</taxon>
        <taxon>Variovorax</taxon>
    </lineage>
</organism>
<feature type="region of interest" description="Disordered" evidence="1">
    <location>
        <begin position="64"/>
        <end position="89"/>
    </location>
</feature>
<dbReference type="Proteomes" id="UP000425817">
    <property type="component" value="Chromosome"/>
</dbReference>
<sequence>MGEAQRTPQTPSKEPSPTDDLSAFLDRMLSADHATFRRMQQTLADLPPGREVIAEGIAEVNRQEQWAAQQQAQSQQQPAMNAPAMVMRH</sequence>
<protein>
    <submittedName>
        <fullName evidence="2">Uncharacterized protein</fullName>
    </submittedName>
</protein>
<reference evidence="2 3" key="1">
    <citation type="submission" date="2019-12" db="EMBL/GenBank/DDBJ databases">
        <title>Hybrid Genome Assemblies of two High G+C Isolates from Undergraduate Microbiology Courses.</title>
        <authorList>
            <person name="Ne Ville C.J."/>
            <person name="Enright D."/>
            <person name="Hernandez I."/>
            <person name="Dodsworth J."/>
            <person name="Orwin P.M."/>
        </authorList>
    </citation>
    <scope>NUCLEOTIDE SEQUENCE [LARGE SCALE GENOMIC DNA]</scope>
    <source>
        <strain evidence="2 3">CSUSB</strain>
    </source>
</reference>
<evidence type="ECO:0000256" key="1">
    <source>
        <dbReference type="SAM" id="MobiDB-lite"/>
    </source>
</evidence>
<name>A0A6I6HPZ9_VARPD</name>
<dbReference type="EMBL" id="CP046622">
    <property type="protein sequence ID" value="QGW85146.1"/>
    <property type="molecule type" value="Genomic_DNA"/>
</dbReference>